<dbReference type="Pfam" id="PF00072">
    <property type="entry name" value="Response_reg"/>
    <property type="match status" value="1"/>
</dbReference>
<dbReference type="GO" id="GO:0000156">
    <property type="term" value="F:phosphorelay response regulator activity"/>
    <property type="evidence" value="ECO:0007669"/>
    <property type="project" value="TreeGrafter"/>
</dbReference>
<feature type="modified residue" description="4-aspartylphosphate" evidence="6">
    <location>
        <position position="51"/>
    </location>
</feature>
<keyword evidence="4 7" id="KW-0238">DNA-binding</keyword>
<evidence type="ECO:0000313" key="11">
    <source>
        <dbReference type="Proteomes" id="UP000094609"/>
    </source>
</evidence>
<dbReference type="InterPro" id="IPR036388">
    <property type="entry name" value="WH-like_DNA-bd_sf"/>
</dbReference>
<sequence>MKILLLEDELMLRSSIEEYLEALGHKVIAFGNGEEAYEAIKKDAFDLLLLDINIPKMSGLSLLKALNEIEHAFPTIFISANVDIDDISQAFELGASDYLKKPFHLKELGLRIDKIKKESAIKNLKHIILNSKYVFSKEEQMLFYNNTVQVLTKKQLQIVTLLSENMGVVVDFEKFRTYVWNDEPIDNASIRAEISRFRKLLKEDFIINLKGVGYKIEKYFPEKNR</sequence>
<accession>A0A1D7TL49</accession>
<proteinExistence type="predicted"/>
<dbReference type="InterPro" id="IPR001867">
    <property type="entry name" value="OmpR/PhoB-type_DNA-bd"/>
</dbReference>
<dbReference type="SUPFAM" id="SSF52172">
    <property type="entry name" value="CheY-like"/>
    <property type="match status" value="1"/>
</dbReference>
<dbReference type="GO" id="GO:0032993">
    <property type="term" value="C:protein-DNA complex"/>
    <property type="evidence" value="ECO:0007669"/>
    <property type="project" value="TreeGrafter"/>
</dbReference>
<dbReference type="GO" id="GO:0000976">
    <property type="term" value="F:transcription cis-regulatory region binding"/>
    <property type="evidence" value="ECO:0007669"/>
    <property type="project" value="TreeGrafter"/>
</dbReference>
<dbReference type="SMART" id="SM00448">
    <property type="entry name" value="REC"/>
    <property type="match status" value="1"/>
</dbReference>
<dbReference type="Pfam" id="PF00486">
    <property type="entry name" value="Trans_reg_C"/>
    <property type="match status" value="1"/>
</dbReference>
<dbReference type="RefSeq" id="WP_069478377.1">
    <property type="nucleotide sequence ID" value="NZ_CP017111.1"/>
</dbReference>
<dbReference type="PANTHER" id="PTHR48111">
    <property type="entry name" value="REGULATOR OF RPOS"/>
    <property type="match status" value="1"/>
</dbReference>
<evidence type="ECO:0000256" key="7">
    <source>
        <dbReference type="PROSITE-ProRule" id="PRU01091"/>
    </source>
</evidence>
<organism evidence="10 11">
    <name type="scientific">Sulfurospirillum halorespirans DSM 13726</name>
    <dbReference type="NCBI Taxonomy" id="1193502"/>
    <lineage>
        <taxon>Bacteria</taxon>
        <taxon>Pseudomonadati</taxon>
        <taxon>Campylobacterota</taxon>
        <taxon>Epsilonproteobacteria</taxon>
        <taxon>Campylobacterales</taxon>
        <taxon>Sulfurospirillaceae</taxon>
        <taxon>Sulfurospirillum</taxon>
    </lineage>
</organism>
<dbReference type="Gene3D" id="1.10.10.10">
    <property type="entry name" value="Winged helix-like DNA-binding domain superfamily/Winged helix DNA-binding domain"/>
    <property type="match status" value="1"/>
</dbReference>
<dbReference type="CDD" id="cd00156">
    <property type="entry name" value="REC"/>
    <property type="match status" value="1"/>
</dbReference>
<dbReference type="SUPFAM" id="SSF46894">
    <property type="entry name" value="C-terminal effector domain of the bipartite response regulators"/>
    <property type="match status" value="1"/>
</dbReference>
<keyword evidence="2" id="KW-0902">Two-component regulatory system</keyword>
<dbReference type="PROSITE" id="PS50110">
    <property type="entry name" value="RESPONSE_REGULATORY"/>
    <property type="match status" value="1"/>
</dbReference>
<protein>
    <submittedName>
        <fullName evidence="10">Two-component regulator</fullName>
    </submittedName>
</protein>
<gene>
    <name evidence="10" type="ORF">SHALO_1958</name>
</gene>
<dbReference type="AlphaFoldDB" id="A0A1D7TL49"/>
<feature type="domain" description="OmpR/PhoB-type" evidence="9">
    <location>
        <begin position="125"/>
        <end position="218"/>
    </location>
</feature>
<dbReference type="PROSITE" id="PS51755">
    <property type="entry name" value="OMPR_PHOB"/>
    <property type="match status" value="1"/>
</dbReference>
<dbReference type="SMART" id="SM00862">
    <property type="entry name" value="Trans_reg_C"/>
    <property type="match status" value="1"/>
</dbReference>
<evidence type="ECO:0000259" key="9">
    <source>
        <dbReference type="PROSITE" id="PS51755"/>
    </source>
</evidence>
<dbReference type="PANTHER" id="PTHR48111:SF21">
    <property type="entry name" value="DNA-BINDING DUAL MASTER TRANSCRIPTIONAL REGULATOR RPAA"/>
    <property type="match status" value="1"/>
</dbReference>
<evidence type="ECO:0000256" key="6">
    <source>
        <dbReference type="PROSITE-ProRule" id="PRU00169"/>
    </source>
</evidence>
<dbReference type="STRING" id="1193502.SHALO_1958"/>
<name>A0A1D7TL49_9BACT</name>
<keyword evidence="1 6" id="KW-0597">Phosphoprotein</keyword>
<feature type="domain" description="Response regulatory" evidence="8">
    <location>
        <begin position="2"/>
        <end position="116"/>
    </location>
</feature>
<dbReference type="GO" id="GO:0005829">
    <property type="term" value="C:cytosol"/>
    <property type="evidence" value="ECO:0007669"/>
    <property type="project" value="TreeGrafter"/>
</dbReference>
<evidence type="ECO:0000313" key="10">
    <source>
        <dbReference type="EMBL" id="AOO65729.1"/>
    </source>
</evidence>
<dbReference type="GO" id="GO:0006355">
    <property type="term" value="P:regulation of DNA-templated transcription"/>
    <property type="evidence" value="ECO:0007669"/>
    <property type="project" value="InterPro"/>
</dbReference>
<keyword evidence="11" id="KW-1185">Reference proteome</keyword>
<dbReference type="InterPro" id="IPR016032">
    <property type="entry name" value="Sig_transdc_resp-reg_C-effctor"/>
</dbReference>
<dbReference type="InterPro" id="IPR011006">
    <property type="entry name" value="CheY-like_superfamily"/>
</dbReference>
<evidence type="ECO:0000256" key="4">
    <source>
        <dbReference type="ARBA" id="ARBA00023125"/>
    </source>
</evidence>
<keyword evidence="3" id="KW-0805">Transcription regulation</keyword>
<feature type="DNA-binding region" description="OmpR/PhoB-type" evidence="7">
    <location>
        <begin position="125"/>
        <end position="218"/>
    </location>
</feature>
<evidence type="ECO:0000256" key="3">
    <source>
        <dbReference type="ARBA" id="ARBA00023015"/>
    </source>
</evidence>
<dbReference type="KEGG" id="shal:SHALO_1958"/>
<dbReference type="Gene3D" id="3.40.50.2300">
    <property type="match status" value="1"/>
</dbReference>
<evidence type="ECO:0000259" key="8">
    <source>
        <dbReference type="PROSITE" id="PS50110"/>
    </source>
</evidence>
<dbReference type="EMBL" id="CP017111">
    <property type="protein sequence ID" value="AOO65729.1"/>
    <property type="molecule type" value="Genomic_DNA"/>
</dbReference>
<evidence type="ECO:0000256" key="5">
    <source>
        <dbReference type="ARBA" id="ARBA00023163"/>
    </source>
</evidence>
<dbReference type="PATRIC" id="fig|1193502.14.peg.1990"/>
<evidence type="ECO:0000256" key="2">
    <source>
        <dbReference type="ARBA" id="ARBA00023012"/>
    </source>
</evidence>
<dbReference type="Proteomes" id="UP000094609">
    <property type="component" value="Chromosome"/>
</dbReference>
<dbReference type="InterPro" id="IPR001789">
    <property type="entry name" value="Sig_transdc_resp-reg_receiver"/>
</dbReference>
<keyword evidence="5" id="KW-0804">Transcription</keyword>
<dbReference type="InterPro" id="IPR039420">
    <property type="entry name" value="WalR-like"/>
</dbReference>
<reference evidence="11" key="1">
    <citation type="submission" date="2016-08" db="EMBL/GenBank/DDBJ databases">
        <title>Complete genome sequence of the organohalide-respiring Epsilonproteobacterium Sulfurospirillum halorespirans.</title>
        <authorList>
            <person name="Goris T."/>
            <person name="Zimmermann J."/>
            <person name="Schenz B."/>
            <person name="Lemos M."/>
            <person name="Hackermueller J."/>
            <person name="Diekert G."/>
        </authorList>
    </citation>
    <scope>NUCLEOTIDE SEQUENCE [LARGE SCALE GENOMIC DNA]</scope>
    <source>
        <strain>DSM 13726</strain>
        <strain evidence="11">PCE-M2</strain>
    </source>
</reference>
<evidence type="ECO:0000256" key="1">
    <source>
        <dbReference type="ARBA" id="ARBA00022553"/>
    </source>
</evidence>